<dbReference type="InterPro" id="IPR003711">
    <property type="entry name" value="CarD-like/TRCF_RID"/>
</dbReference>
<organism evidence="4 5">
    <name type="scientific">Leptospira interrogans serovar Pyrogenes str. L0374</name>
    <dbReference type="NCBI Taxonomy" id="1049928"/>
    <lineage>
        <taxon>Bacteria</taxon>
        <taxon>Pseudomonadati</taxon>
        <taxon>Spirochaetota</taxon>
        <taxon>Spirochaetia</taxon>
        <taxon>Leptospirales</taxon>
        <taxon>Leptospiraceae</taxon>
        <taxon>Leptospira</taxon>
    </lineage>
</organism>
<sequence length="599" mass="68599">MGFFQDLNLLLKKEFYFKNKIFICGFFEFKNSIEFNSKDTICFGFRKKISVNTEVVGSVYSVTTGSHSILASSLFQKLNQTILVVSENNTSAEFLFREALSFLPSNDLIYLPGQEVLPYEYMRYPSEMKRERIKAIAKILSGEPVLIFTSVSGFLKTLPPIQTMQGRAIVLKKGKEIDLESLLIQLIDLGYKRVQVCETFGEFSLKGGILDIFSSYSTEPVRIDLFGEEIESIRTFDPDSQRSMTDLDQAVLLPADEYILSEEQKKEYQNFLKSSDSSLHLPEIPEGNYGIYYEELIPLVRENHGILSYFSEPPILIFPSANSVKERLFHLEKEYLSLFEKRSREVLCAPPEKLLSFGEEFKVLSESIGLSFVGLPPRNENDLVSLLKEAPSFKGKIREVREKISELRAKGGWKIVLTSSFEAQTKRLQGLFEKEGVILLNEDSTEPLPFHLGNHKSDTFLVLSELRNGFILENQKILILSENDIFGREYKRKTRFKKQNSKALQSFIDLKEGDYVVHIHHGVGKFLKIERTSAGGKERDFLKLEYSGGDSLFVPLDQISLVQRYIGGTESPRLDSLGKSTWKKRKTVFKKRSKPWRKI</sequence>
<dbReference type="InterPro" id="IPR036101">
    <property type="entry name" value="CarD-like/TRCF_RID_sf"/>
</dbReference>
<evidence type="ECO:0000313" key="4">
    <source>
        <dbReference type="EMBL" id="EMN32738.1"/>
    </source>
</evidence>
<reference evidence="4 5" key="1">
    <citation type="submission" date="2013-01" db="EMBL/GenBank/DDBJ databases">
        <authorList>
            <person name="Harkins D.M."/>
            <person name="Durkin A.S."/>
            <person name="Brinkac L.M."/>
            <person name="Haft D.H."/>
            <person name="Selengut J.D."/>
            <person name="Sanka R."/>
            <person name="DePew J."/>
            <person name="Purushe J."/>
            <person name="Peacock S.J."/>
            <person name="Thaipadungpanit J."/>
            <person name="Wuthiekanun V.W."/>
            <person name="Day N.P."/>
            <person name="Vinetz J.M."/>
            <person name="Sutton G.G."/>
            <person name="Nierman W.C."/>
            <person name="Fouts D.E."/>
        </authorList>
    </citation>
    <scope>NUCLEOTIDE SEQUENCE [LARGE SCALE GENOMIC DNA]</scope>
    <source>
        <strain evidence="4 5">L0374</strain>
    </source>
</reference>
<dbReference type="GO" id="GO:0016887">
    <property type="term" value="F:ATP hydrolysis activity"/>
    <property type="evidence" value="ECO:0007669"/>
    <property type="project" value="InterPro"/>
</dbReference>
<name>M6KLW6_LEPIR</name>
<dbReference type="InterPro" id="IPR041471">
    <property type="entry name" value="UvrB_inter"/>
</dbReference>
<accession>M6KLW6</accession>
<dbReference type="GO" id="GO:0003677">
    <property type="term" value="F:DNA binding"/>
    <property type="evidence" value="ECO:0007669"/>
    <property type="project" value="InterPro"/>
</dbReference>
<proteinExistence type="predicted"/>
<dbReference type="Gene3D" id="3.30.2060.10">
    <property type="entry name" value="Penicillin-binding protein 1b domain"/>
    <property type="match status" value="1"/>
</dbReference>
<dbReference type="AlphaFoldDB" id="M6KLW6"/>
<dbReference type="GO" id="GO:0009380">
    <property type="term" value="C:excinuclease repair complex"/>
    <property type="evidence" value="ECO:0007669"/>
    <property type="project" value="InterPro"/>
</dbReference>
<dbReference type="InterPro" id="IPR027417">
    <property type="entry name" value="P-loop_NTPase"/>
</dbReference>
<feature type="domain" description="CarD-like/TRCF RNAP-interacting" evidence="3">
    <location>
        <begin position="509"/>
        <end position="594"/>
    </location>
</feature>
<keyword evidence="2" id="KW-0067">ATP-binding</keyword>
<dbReference type="Pfam" id="PF17757">
    <property type="entry name" value="UvrB_inter"/>
    <property type="match status" value="1"/>
</dbReference>
<dbReference type="Gene3D" id="2.40.10.170">
    <property type="match status" value="1"/>
</dbReference>
<evidence type="ECO:0000259" key="3">
    <source>
        <dbReference type="SMART" id="SM01058"/>
    </source>
</evidence>
<dbReference type="GO" id="GO:0005524">
    <property type="term" value="F:ATP binding"/>
    <property type="evidence" value="ECO:0007669"/>
    <property type="project" value="UniProtKB-KW"/>
</dbReference>
<dbReference type="InterPro" id="IPR004807">
    <property type="entry name" value="UvrB"/>
</dbReference>
<evidence type="ECO:0000256" key="1">
    <source>
        <dbReference type="ARBA" id="ARBA00022741"/>
    </source>
</evidence>
<evidence type="ECO:0000256" key="2">
    <source>
        <dbReference type="ARBA" id="ARBA00022840"/>
    </source>
</evidence>
<protein>
    <submittedName>
        <fullName evidence="4">CarD-like protein</fullName>
    </submittedName>
</protein>
<dbReference type="Proteomes" id="UP000012137">
    <property type="component" value="Unassembled WGS sequence"/>
</dbReference>
<dbReference type="PANTHER" id="PTHR24029:SF1">
    <property type="entry name" value="TRANSCRIPTION-REPAIR-COUPLING FACTOR"/>
    <property type="match status" value="1"/>
</dbReference>
<dbReference type="Gene3D" id="3.40.50.11180">
    <property type="match status" value="1"/>
</dbReference>
<dbReference type="SUPFAM" id="SSF52540">
    <property type="entry name" value="P-loop containing nucleoside triphosphate hydrolases"/>
    <property type="match status" value="2"/>
</dbReference>
<dbReference type="GO" id="GO:0006289">
    <property type="term" value="P:nucleotide-excision repair"/>
    <property type="evidence" value="ECO:0007669"/>
    <property type="project" value="InterPro"/>
</dbReference>
<dbReference type="SUPFAM" id="SSF141259">
    <property type="entry name" value="CarD-like"/>
    <property type="match status" value="1"/>
</dbReference>
<evidence type="ECO:0000313" key="5">
    <source>
        <dbReference type="Proteomes" id="UP000012137"/>
    </source>
</evidence>
<dbReference type="PANTHER" id="PTHR24029">
    <property type="entry name" value="UVRABC SYSTEM PROTEIN B"/>
    <property type="match status" value="1"/>
</dbReference>
<gene>
    <name evidence="4" type="ORF">LEP1GSC083_5427</name>
</gene>
<dbReference type="EMBL" id="AHMZ02000014">
    <property type="protein sequence ID" value="EMN32738.1"/>
    <property type="molecule type" value="Genomic_DNA"/>
</dbReference>
<comment type="caution">
    <text evidence="4">The sequence shown here is derived from an EMBL/GenBank/DDBJ whole genome shotgun (WGS) entry which is preliminary data.</text>
</comment>
<keyword evidence="1" id="KW-0547">Nucleotide-binding</keyword>
<dbReference type="Pfam" id="PF02559">
    <property type="entry name" value="CarD_TRCF_RID"/>
    <property type="match status" value="1"/>
</dbReference>
<dbReference type="SMART" id="SM01058">
    <property type="entry name" value="CarD_TRCF"/>
    <property type="match status" value="1"/>
</dbReference>